<evidence type="ECO:0008006" key="3">
    <source>
        <dbReference type="Google" id="ProtNLM"/>
    </source>
</evidence>
<dbReference type="EMBL" id="JAPDDS010000003">
    <property type="protein sequence ID" value="MCW1884510.1"/>
    <property type="molecule type" value="Genomic_DNA"/>
</dbReference>
<comment type="caution">
    <text evidence="1">The sequence shown here is derived from an EMBL/GenBank/DDBJ whole genome shotgun (WGS) entry which is preliminary data.</text>
</comment>
<keyword evidence="2" id="KW-1185">Reference proteome</keyword>
<organism evidence="1 2">
    <name type="scientific">Luteolibacter flavescens</name>
    <dbReference type="NCBI Taxonomy" id="1859460"/>
    <lineage>
        <taxon>Bacteria</taxon>
        <taxon>Pseudomonadati</taxon>
        <taxon>Verrucomicrobiota</taxon>
        <taxon>Verrucomicrobiia</taxon>
        <taxon>Verrucomicrobiales</taxon>
        <taxon>Verrucomicrobiaceae</taxon>
        <taxon>Luteolibacter</taxon>
    </lineage>
</organism>
<proteinExistence type="predicted"/>
<dbReference type="RefSeq" id="WP_264500468.1">
    <property type="nucleotide sequence ID" value="NZ_JAPDDS010000003.1"/>
</dbReference>
<evidence type="ECO:0000313" key="2">
    <source>
        <dbReference type="Proteomes" id="UP001207930"/>
    </source>
</evidence>
<reference evidence="1 2" key="1">
    <citation type="submission" date="2022-10" db="EMBL/GenBank/DDBJ databases">
        <title>Luteolibacter flavescens strain MCCC 1K03193, whole genome shotgun sequencing project.</title>
        <authorList>
            <person name="Zhao G."/>
            <person name="Shen L."/>
        </authorList>
    </citation>
    <scope>NUCLEOTIDE SEQUENCE [LARGE SCALE GENOMIC DNA]</scope>
    <source>
        <strain evidence="1 2">MCCC 1K03193</strain>
    </source>
</reference>
<evidence type="ECO:0000313" key="1">
    <source>
        <dbReference type="EMBL" id="MCW1884510.1"/>
    </source>
</evidence>
<name>A0ABT3FLQ5_9BACT</name>
<accession>A0ABT3FLQ5</accession>
<protein>
    <recommendedName>
        <fullName evidence="3">AbrB/MazE/SpoVT family DNA-binding domain-containing protein</fullName>
    </recommendedName>
</protein>
<gene>
    <name evidence="1" type="ORF">OKA04_07185</name>
</gene>
<sequence length="62" mass="6924">MIVTMDAKHRLAVPLSQAAARPGDEFHVSYDAEEDAIIFRRSTTGQDWLEILAECPIPIDDP</sequence>
<dbReference type="Proteomes" id="UP001207930">
    <property type="component" value="Unassembled WGS sequence"/>
</dbReference>